<reference evidence="9" key="2">
    <citation type="submission" date="2023-06" db="EMBL/GenBank/DDBJ databases">
        <authorList>
            <consortium name="Lawrence Berkeley National Laboratory"/>
            <person name="Haridas S."/>
            <person name="Hensen N."/>
            <person name="Bonometti L."/>
            <person name="Westerberg I."/>
            <person name="Brannstrom I.O."/>
            <person name="Guillou S."/>
            <person name="Cros-Aarteil S."/>
            <person name="Calhoun S."/>
            <person name="Kuo A."/>
            <person name="Mondo S."/>
            <person name="Pangilinan J."/>
            <person name="Riley R."/>
            <person name="Labutti K."/>
            <person name="Andreopoulos B."/>
            <person name="Lipzen A."/>
            <person name="Chen C."/>
            <person name="Yanf M."/>
            <person name="Daum C."/>
            <person name="Ng V."/>
            <person name="Clum A."/>
            <person name="Steindorff A."/>
            <person name="Ohm R."/>
            <person name="Martin F."/>
            <person name="Silar P."/>
            <person name="Natvig D."/>
            <person name="Lalanne C."/>
            <person name="Gautier V."/>
            <person name="Ament-Velasquez S.L."/>
            <person name="Kruys A."/>
            <person name="Hutchinson M.I."/>
            <person name="Powell A.J."/>
            <person name="Barry K."/>
            <person name="Miller A.N."/>
            <person name="Grigoriev I.V."/>
            <person name="Debuchy R."/>
            <person name="Gladieux P."/>
            <person name="Thoren M.H."/>
            <person name="Johannesson H."/>
        </authorList>
    </citation>
    <scope>NUCLEOTIDE SEQUENCE</scope>
    <source>
        <strain evidence="9">CBS 168.71</strain>
    </source>
</reference>
<dbReference type="Pfam" id="PF12937">
    <property type="entry name" value="F-box-like"/>
    <property type="match status" value="1"/>
</dbReference>
<keyword evidence="4" id="KW-0862">Zinc</keyword>
<dbReference type="Pfam" id="PF12796">
    <property type="entry name" value="Ank_2"/>
    <property type="match status" value="1"/>
</dbReference>
<evidence type="ECO:0000256" key="3">
    <source>
        <dbReference type="ARBA" id="ARBA00022771"/>
    </source>
</evidence>
<feature type="region of interest" description="Disordered" evidence="7">
    <location>
        <begin position="29"/>
        <end position="109"/>
    </location>
</feature>
<evidence type="ECO:0000256" key="1">
    <source>
        <dbReference type="ARBA" id="ARBA00022723"/>
    </source>
</evidence>
<gene>
    <name evidence="9" type="ORF">B0H64DRAFT_331109</name>
</gene>
<dbReference type="InterPro" id="IPR050745">
    <property type="entry name" value="Multifunctional_regulatory"/>
</dbReference>
<evidence type="ECO:0000256" key="5">
    <source>
        <dbReference type="ARBA" id="ARBA00023043"/>
    </source>
</evidence>
<feature type="repeat" description="ANK" evidence="6">
    <location>
        <begin position="675"/>
        <end position="711"/>
    </location>
</feature>
<dbReference type="InterPro" id="IPR003604">
    <property type="entry name" value="Matrin/U1-like-C_Znf_C2H2"/>
</dbReference>
<dbReference type="PROSITE" id="PS50088">
    <property type="entry name" value="ANK_REPEAT"/>
    <property type="match status" value="4"/>
</dbReference>
<keyword evidence="3" id="KW-0863">Zinc-finger</keyword>
<dbReference type="InterPro" id="IPR002110">
    <property type="entry name" value="Ankyrin_rpt"/>
</dbReference>
<dbReference type="SMART" id="SM00248">
    <property type="entry name" value="ANK"/>
    <property type="match status" value="7"/>
</dbReference>
<dbReference type="InterPro" id="IPR001810">
    <property type="entry name" value="F-box_dom"/>
</dbReference>
<dbReference type="SUPFAM" id="SSF81383">
    <property type="entry name" value="F-box domain"/>
    <property type="match status" value="1"/>
</dbReference>
<feature type="region of interest" description="Disordered" evidence="7">
    <location>
        <begin position="166"/>
        <end position="261"/>
    </location>
</feature>
<dbReference type="PANTHER" id="PTHR24189">
    <property type="entry name" value="MYOTROPHIN"/>
    <property type="match status" value="1"/>
</dbReference>
<dbReference type="EMBL" id="JAUEPN010000010">
    <property type="protein sequence ID" value="KAK3291252.1"/>
    <property type="molecule type" value="Genomic_DNA"/>
</dbReference>
<evidence type="ECO:0000256" key="7">
    <source>
        <dbReference type="SAM" id="MobiDB-lite"/>
    </source>
</evidence>
<feature type="repeat" description="ANK" evidence="6">
    <location>
        <begin position="430"/>
        <end position="462"/>
    </location>
</feature>
<dbReference type="Pfam" id="PF06220">
    <property type="entry name" value="zf-U1"/>
    <property type="match status" value="1"/>
</dbReference>
<evidence type="ECO:0000313" key="9">
    <source>
        <dbReference type="EMBL" id="KAK3291252.1"/>
    </source>
</evidence>
<dbReference type="AlphaFoldDB" id="A0AAE0H7E7"/>
<feature type="compositionally biased region" description="Low complexity" evidence="7">
    <location>
        <begin position="70"/>
        <end position="91"/>
    </location>
</feature>
<evidence type="ECO:0000259" key="8">
    <source>
        <dbReference type="PROSITE" id="PS50181"/>
    </source>
</evidence>
<protein>
    <submittedName>
        <fullName evidence="9">Ankyrin repeat-containing domain protein</fullName>
    </submittedName>
</protein>
<dbReference type="PROSITE" id="PS50181">
    <property type="entry name" value="FBOX"/>
    <property type="match status" value="1"/>
</dbReference>
<accession>A0AAE0H7E7</accession>
<dbReference type="Proteomes" id="UP001278766">
    <property type="component" value="Unassembled WGS sequence"/>
</dbReference>
<evidence type="ECO:0000256" key="6">
    <source>
        <dbReference type="PROSITE-ProRule" id="PRU00023"/>
    </source>
</evidence>
<name>A0AAE0H7E7_9PEZI</name>
<dbReference type="InterPro" id="IPR013085">
    <property type="entry name" value="U1-CZ_Znf_C2H2"/>
</dbReference>
<keyword evidence="10" id="KW-1185">Reference proteome</keyword>
<dbReference type="GO" id="GO:0003676">
    <property type="term" value="F:nucleic acid binding"/>
    <property type="evidence" value="ECO:0007669"/>
    <property type="project" value="InterPro"/>
</dbReference>
<feature type="repeat" description="ANK" evidence="6">
    <location>
        <begin position="792"/>
        <end position="817"/>
    </location>
</feature>
<dbReference type="SMART" id="SM00451">
    <property type="entry name" value="ZnF_U1"/>
    <property type="match status" value="1"/>
</dbReference>
<organism evidence="9 10">
    <name type="scientific">Chaetomium fimeti</name>
    <dbReference type="NCBI Taxonomy" id="1854472"/>
    <lineage>
        <taxon>Eukaryota</taxon>
        <taxon>Fungi</taxon>
        <taxon>Dikarya</taxon>
        <taxon>Ascomycota</taxon>
        <taxon>Pezizomycotina</taxon>
        <taxon>Sordariomycetes</taxon>
        <taxon>Sordariomycetidae</taxon>
        <taxon>Sordariales</taxon>
        <taxon>Chaetomiaceae</taxon>
        <taxon>Chaetomium</taxon>
    </lineage>
</organism>
<dbReference type="InterPro" id="IPR036770">
    <property type="entry name" value="Ankyrin_rpt-contain_sf"/>
</dbReference>
<dbReference type="GO" id="GO:0008270">
    <property type="term" value="F:zinc ion binding"/>
    <property type="evidence" value="ECO:0007669"/>
    <property type="project" value="UniProtKB-KW"/>
</dbReference>
<feature type="repeat" description="ANK" evidence="6">
    <location>
        <begin position="752"/>
        <end position="791"/>
    </location>
</feature>
<dbReference type="PROSITE" id="PS50297">
    <property type="entry name" value="ANK_REP_REGION"/>
    <property type="match status" value="4"/>
</dbReference>
<dbReference type="InterPro" id="IPR036047">
    <property type="entry name" value="F-box-like_dom_sf"/>
</dbReference>
<keyword evidence="2" id="KW-0677">Repeat</keyword>
<dbReference type="CDD" id="cd09917">
    <property type="entry name" value="F-box_SF"/>
    <property type="match status" value="1"/>
</dbReference>
<keyword evidence="1" id="KW-0479">Metal-binding</keyword>
<evidence type="ECO:0000256" key="4">
    <source>
        <dbReference type="ARBA" id="ARBA00022833"/>
    </source>
</evidence>
<dbReference type="SUPFAM" id="SSF48403">
    <property type="entry name" value="Ankyrin repeat"/>
    <property type="match status" value="1"/>
</dbReference>
<evidence type="ECO:0000256" key="2">
    <source>
        <dbReference type="ARBA" id="ARBA00022737"/>
    </source>
</evidence>
<feature type="domain" description="F-box" evidence="8">
    <location>
        <begin position="304"/>
        <end position="349"/>
    </location>
</feature>
<dbReference type="RefSeq" id="XP_062654766.1">
    <property type="nucleotide sequence ID" value="XM_062800981.1"/>
</dbReference>
<feature type="compositionally biased region" description="Basic and acidic residues" evidence="7">
    <location>
        <begin position="178"/>
        <end position="192"/>
    </location>
</feature>
<dbReference type="SUPFAM" id="SSF57667">
    <property type="entry name" value="beta-beta-alpha zinc fingers"/>
    <property type="match status" value="1"/>
</dbReference>
<dbReference type="Pfam" id="PF00023">
    <property type="entry name" value="Ank"/>
    <property type="match status" value="1"/>
</dbReference>
<evidence type="ECO:0000313" key="10">
    <source>
        <dbReference type="Proteomes" id="UP001278766"/>
    </source>
</evidence>
<keyword evidence="5 6" id="KW-0040">ANK repeat</keyword>
<proteinExistence type="predicted"/>
<sequence length="982" mass="106840">MSEYWKSTPRYWCKHCSVYVRDTGLERANHESTAKHQGAIKRSLRDLHRNADQKERDKERAKREVDRLNGVVSGSSVGASAASKSATKPSGGAYGAPPQQASQTERQKQLEQLAELGVSIPTELRGDMAMVGEWTVTSTKIIEDGGRDADGKGLDSKTMPAEEDAELDALLSGPLVKTKKEEGASPKIKMELEDSQEEQPEDTTATAKPVLSPPVKDEPGEENTGAGRGPELSSGVEGSDGATAMANNPNPIKPGLVPSLPGYVRQRNEEYEALRRGRVDRANRWPASPAPIDPAAIHAAPPGFRMLTSLPPELLVMICRLLYQADLLHLALTCRALVSTMVDMLYKRDISEFDCLALRWACTLGMVSTFERTLSYGAPPDYVFRPNSGLGCSWARSCPDPSSIPDPSIPSLSITGPFLPGPFLPGHVLVSDTPLRVAIFAKQLNIVRLLLEHGVNPNAPGPDVAAFARLERNTEILRQLLDAGADPNQCTEVRQYRDPDPSPRPGFPPLLAAMLPGTPAETVKLLLEHGADPTKIGIYRGSFFPRSASELSYITKPLQQSYPMPLLARHWDHPRIIDLLELFIAHGADVAGWAERLIPPILSVIWWAENPNPRRPVNDAPHRPWTAAEKVCKVIAVLAEATLVRNHTGPTRKSTIIDAVVAVSLGFMGIPPTKTGQTPLRYMCKLFDSETKLPIIRVLLNYGADMNSTDAHGRTALHHASVFSSGGRVRELVQFLGGPTDSGLVVNVADARGWTPLHYACLFGFWADSEGQAATARLLLENGADVSIRTNNGWTPLSLAALTANQHLVDLLLDYGARAEDLFVPREGETESALVPIGRIVFRDRPVCRRSPPWPEFLKIKAEIAACKARVATQLGHRLGVDIVLPSVQKNPVLPPDHNFRSPAATPTTPGFRVDSMDHPLGIASVPPEDYTSGDFEKDIDRVLGMLDSAGLEALVTAPPRQQYMQIFWSSTPGPEGVASTS</sequence>
<dbReference type="GeneID" id="87837929"/>
<reference evidence="9" key="1">
    <citation type="journal article" date="2023" name="Mol. Phylogenet. Evol.">
        <title>Genome-scale phylogeny and comparative genomics of the fungal order Sordariales.</title>
        <authorList>
            <person name="Hensen N."/>
            <person name="Bonometti L."/>
            <person name="Westerberg I."/>
            <person name="Brannstrom I.O."/>
            <person name="Guillou S."/>
            <person name="Cros-Aarteil S."/>
            <person name="Calhoun S."/>
            <person name="Haridas S."/>
            <person name="Kuo A."/>
            <person name="Mondo S."/>
            <person name="Pangilinan J."/>
            <person name="Riley R."/>
            <person name="LaButti K."/>
            <person name="Andreopoulos B."/>
            <person name="Lipzen A."/>
            <person name="Chen C."/>
            <person name="Yan M."/>
            <person name="Daum C."/>
            <person name="Ng V."/>
            <person name="Clum A."/>
            <person name="Steindorff A."/>
            <person name="Ohm R.A."/>
            <person name="Martin F."/>
            <person name="Silar P."/>
            <person name="Natvig D.O."/>
            <person name="Lalanne C."/>
            <person name="Gautier V."/>
            <person name="Ament-Velasquez S.L."/>
            <person name="Kruys A."/>
            <person name="Hutchinson M.I."/>
            <person name="Powell A.J."/>
            <person name="Barry K."/>
            <person name="Miller A.N."/>
            <person name="Grigoriev I.V."/>
            <person name="Debuchy R."/>
            <person name="Gladieux P."/>
            <person name="Hiltunen Thoren M."/>
            <person name="Johannesson H."/>
        </authorList>
    </citation>
    <scope>NUCLEOTIDE SEQUENCE</scope>
    <source>
        <strain evidence="9">CBS 168.71</strain>
    </source>
</reference>
<dbReference type="InterPro" id="IPR036236">
    <property type="entry name" value="Znf_C2H2_sf"/>
</dbReference>
<dbReference type="Gene3D" id="1.25.40.20">
    <property type="entry name" value="Ankyrin repeat-containing domain"/>
    <property type="match status" value="2"/>
</dbReference>
<dbReference type="PANTHER" id="PTHR24189:SF50">
    <property type="entry name" value="ANKYRIN REPEAT AND SOCS BOX PROTEIN 2"/>
    <property type="match status" value="1"/>
</dbReference>
<feature type="compositionally biased region" description="Basic and acidic residues" evidence="7">
    <location>
        <begin position="43"/>
        <end position="67"/>
    </location>
</feature>
<comment type="caution">
    <text evidence="9">The sequence shown here is derived from an EMBL/GenBank/DDBJ whole genome shotgun (WGS) entry which is preliminary data.</text>
</comment>